<dbReference type="GO" id="GO:0043386">
    <property type="term" value="P:mycotoxin biosynthetic process"/>
    <property type="evidence" value="ECO:0007669"/>
    <property type="project" value="InterPro"/>
</dbReference>
<dbReference type="AlphaFoldDB" id="A0A162IE76"/>
<comment type="similarity">
    <text evidence="1">Belongs to the ustYa family.</text>
</comment>
<keyword evidence="4" id="KW-1185">Reference proteome</keyword>
<sequence length="270" mass="30869">MAKYIAIHDNDEHARLSLPSTSMRFGILSVAFIVSTSVLLSLAAFGGLVATRDGAQSDYARLSFSQQVPFAWSTGWSNANLTEAAELWEAINFDKGIVALPYSWSDDMGLPRAQPFPWDASQGIYLLNGHHALHCLKNIHRAIREYELGSVQSLPLAHITHCLASLRDEILCFADDTPRYTTASDDHKTAEGQFRQCRDWAQLERWAEQRSACYQYISHKADTIDQFKRFMFCPRESRYWTQVRAHFRKPVGWFADDFDDEVERARENTP</sequence>
<name>A0A162IE76_9HYPO</name>
<dbReference type="OrthoDB" id="3687641at2759"/>
<keyword evidence="2" id="KW-1133">Transmembrane helix</keyword>
<dbReference type="Pfam" id="PF11807">
    <property type="entry name" value="UstYa"/>
    <property type="match status" value="1"/>
</dbReference>
<keyword evidence="2" id="KW-0472">Membrane</keyword>
<accession>A0A162IE76</accession>
<evidence type="ECO:0000256" key="2">
    <source>
        <dbReference type="SAM" id="Phobius"/>
    </source>
</evidence>
<evidence type="ECO:0000256" key="1">
    <source>
        <dbReference type="ARBA" id="ARBA00035112"/>
    </source>
</evidence>
<dbReference type="Proteomes" id="UP000078544">
    <property type="component" value="Unassembled WGS sequence"/>
</dbReference>
<evidence type="ECO:0008006" key="5">
    <source>
        <dbReference type="Google" id="ProtNLM"/>
    </source>
</evidence>
<reference evidence="3 4" key="1">
    <citation type="journal article" date="2016" name="Genome Biol. Evol.">
        <title>Divergent and convergent evolution of fungal pathogenicity.</title>
        <authorList>
            <person name="Shang Y."/>
            <person name="Xiao G."/>
            <person name="Zheng P."/>
            <person name="Cen K."/>
            <person name="Zhan S."/>
            <person name="Wang C."/>
        </authorList>
    </citation>
    <scope>NUCLEOTIDE SEQUENCE [LARGE SCALE GENOMIC DNA]</scope>
    <source>
        <strain evidence="3 4">RCEF 2490</strain>
    </source>
</reference>
<dbReference type="InterPro" id="IPR021765">
    <property type="entry name" value="UstYa-like"/>
</dbReference>
<gene>
    <name evidence="3" type="ORF">AAL_08285</name>
</gene>
<feature type="transmembrane region" description="Helical" evidence="2">
    <location>
        <begin position="25"/>
        <end position="51"/>
    </location>
</feature>
<comment type="caution">
    <text evidence="3">The sequence shown here is derived from an EMBL/GenBank/DDBJ whole genome shotgun (WGS) entry which is preliminary data.</text>
</comment>
<dbReference type="PANTHER" id="PTHR33365">
    <property type="entry name" value="YALI0B05434P"/>
    <property type="match status" value="1"/>
</dbReference>
<keyword evidence="2" id="KW-0812">Transmembrane</keyword>
<dbReference type="EMBL" id="AZGY01000034">
    <property type="protein sequence ID" value="KZZ87782.1"/>
    <property type="molecule type" value="Genomic_DNA"/>
</dbReference>
<organism evidence="3 4">
    <name type="scientific">Moelleriella libera RCEF 2490</name>
    <dbReference type="NCBI Taxonomy" id="1081109"/>
    <lineage>
        <taxon>Eukaryota</taxon>
        <taxon>Fungi</taxon>
        <taxon>Dikarya</taxon>
        <taxon>Ascomycota</taxon>
        <taxon>Pezizomycotina</taxon>
        <taxon>Sordariomycetes</taxon>
        <taxon>Hypocreomycetidae</taxon>
        <taxon>Hypocreales</taxon>
        <taxon>Clavicipitaceae</taxon>
        <taxon>Moelleriella</taxon>
    </lineage>
</organism>
<dbReference type="STRING" id="1081109.A0A162IE76"/>
<protein>
    <recommendedName>
        <fullName evidence="5">Tat pathway signal sequence</fullName>
    </recommendedName>
</protein>
<evidence type="ECO:0000313" key="4">
    <source>
        <dbReference type="Proteomes" id="UP000078544"/>
    </source>
</evidence>
<proteinExistence type="inferred from homology"/>
<dbReference type="PANTHER" id="PTHR33365:SF6">
    <property type="entry name" value="OXIDASE USTYA"/>
    <property type="match status" value="1"/>
</dbReference>
<evidence type="ECO:0000313" key="3">
    <source>
        <dbReference type="EMBL" id="KZZ87782.1"/>
    </source>
</evidence>